<accession>A0A845HVP8</accession>
<gene>
    <name evidence="2" type="ORF">GTP23_08405</name>
</gene>
<dbReference type="Proteomes" id="UP000444316">
    <property type="component" value="Unassembled WGS sequence"/>
</dbReference>
<organism evidence="2 3">
    <name type="scientific">Duganella fentianensis</name>
    <dbReference type="NCBI Taxonomy" id="2692177"/>
    <lineage>
        <taxon>Bacteria</taxon>
        <taxon>Pseudomonadati</taxon>
        <taxon>Pseudomonadota</taxon>
        <taxon>Betaproteobacteria</taxon>
        <taxon>Burkholderiales</taxon>
        <taxon>Oxalobacteraceae</taxon>
        <taxon>Telluria group</taxon>
        <taxon>Duganella</taxon>
    </lineage>
</organism>
<reference evidence="2" key="1">
    <citation type="submission" date="2019-12" db="EMBL/GenBank/DDBJ databases">
        <title>Novel species isolated from a subtropical stream in China.</title>
        <authorList>
            <person name="Lu H."/>
        </authorList>
    </citation>
    <scope>NUCLEOTIDE SEQUENCE [LARGE SCALE GENOMIC DNA]</scope>
    <source>
        <strain evidence="2">FT93W</strain>
    </source>
</reference>
<proteinExistence type="predicted"/>
<sequence>MSSAEFIAVDGVQYALAALSEPARQQLQMLQMSEQRLQELQRDLAITQTARNAYLQALKELLPQP</sequence>
<keyword evidence="3" id="KW-1185">Reference proteome</keyword>
<dbReference type="AlphaFoldDB" id="A0A845HVP8"/>
<protein>
    <submittedName>
        <fullName evidence="2">Uncharacterized protein</fullName>
    </submittedName>
</protein>
<dbReference type="EMBL" id="WWCL01000002">
    <property type="protein sequence ID" value="MYN45083.1"/>
    <property type="molecule type" value="Genomic_DNA"/>
</dbReference>
<evidence type="ECO:0000313" key="2">
    <source>
        <dbReference type="EMBL" id="MYN45083.1"/>
    </source>
</evidence>
<name>A0A845HVP8_9BURK</name>
<evidence type="ECO:0000313" key="3">
    <source>
        <dbReference type="Proteomes" id="UP000444316"/>
    </source>
</evidence>
<evidence type="ECO:0000256" key="1">
    <source>
        <dbReference type="SAM" id="Coils"/>
    </source>
</evidence>
<comment type="caution">
    <text evidence="2">The sequence shown here is derived from an EMBL/GenBank/DDBJ whole genome shotgun (WGS) entry which is preliminary data.</text>
</comment>
<keyword evidence="1" id="KW-0175">Coiled coil</keyword>
<feature type="coiled-coil region" evidence="1">
    <location>
        <begin position="23"/>
        <end position="50"/>
    </location>
</feature>